<dbReference type="EMBL" id="CAJPDQ010000006">
    <property type="protein sequence ID" value="CAF9911167.1"/>
    <property type="molecule type" value="Genomic_DNA"/>
</dbReference>
<keyword evidence="3" id="KW-1185">Reference proteome</keyword>
<evidence type="ECO:0000256" key="1">
    <source>
        <dbReference type="SAM" id="MobiDB-lite"/>
    </source>
</evidence>
<comment type="caution">
    <text evidence="2">The sequence shown here is derived from an EMBL/GenBank/DDBJ whole genome shotgun (WGS) entry which is preliminary data.</text>
</comment>
<feature type="compositionally biased region" description="Polar residues" evidence="1">
    <location>
        <begin position="253"/>
        <end position="274"/>
    </location>
</feature>
<organism evidence="2 3">
    <name type="scientific">Gomphillus americanus</name>
    <dbReference type="NCBI Taxonomy" id="1940652"/>
    <lineage>
        <taxon>Eukaryota</taxon>
        <taxon>Fungi</taxon>
        <taxon>Dikarya</taxon>
        <taxon>Ascomycota</taxon>
        <taxon>Pezizomycotina</taxon>
        <taxon>Lecanoromycetes</taxon>
        <taxon>OSLEUM clade</taxon>
        <taxon>Ostropomycetidae</taxon>
        <taxon>Ostropales</taxon>
        <taxon>Graphidaceae</taxon>
        <taxon>Gomphilloideae</taxon>
        <taxon>Gomphillus</taxon>
    </lineage>
</organism>
<accession>A0A8H3I1A7</accession>
<proteinExistence type="predicted"/>
<gene>
    <name evidence="2" type="ORF">GOMPHAMPRED_007333</name>
</gene>
<dbReference type="AlphaFoldDB" id="A0A8H3I1A7"/>
<feature type="region of interest" description="Disordered" evidence="1">
    <location>
        <begin position="306"/>
        <end position="343"/>
    </location>
</feature>
<dbReference type="Proteomes" id="UP000664169">
    <property type="component" value="Unassembled WGS sequence"/>
</dbReference>
<name>A0A8H3I1A7_9LECA</name>
<protein>
    <submittedName>
        <fullName evidence="2">Uncharacterized protein</fullName>
    </submittedName>
</protein>
<evidence type="ECO:0000313" key="3">
    <source>
        <dbReference type="Proteomes" id="UP000664169"/>
    </source>
</evidence>
<evidence type="ECO:0000313" key="2">
    <source>
        <dbReference type="EMBL" id="CAF9911167.1"/>
    </source>
</evidence>
<dbReference type="OrthoDB" id="410701at2759"/>
<reference evidence="2" key="1">
    <citation type="submission" date="2021-03" db="EMBL/GenBank/DDBJ databases">
        <authorList>
            <person name="Tagirdzhanova G."/>
        </authorList>
    </citation>
    <scope>NUCLEOTIDE SEQUENCE</scope>
</reference>
<feature type="region of interest" description="Disordered" evidence="1">
    <location>
        <begin position="237"/>
        <end position="275"/>
    </location>
</feature>
<sequence>MKLSRIGLKARIGTSSNLLIFLRSRLFFKSVRWGISQGAQFSTSIAASAIRRTALGRGYRYTLSRTVRRDGVENRNSRLPKPKGNDSQVQLVPLLRRLAETLEHKPNNKSINQKHQHLLRNLALRIQGLANKRNTSVVTAATLKRRRNGKYIPKIRYIGSDARAWGWRRTLEHFPKTRSHGNDAWAWGWRRNVKHILKIRSRGSDAQVRGRRAVRVRRVKIETGARIKRFWVGGSAQENGLPAHQKHEASREVQGSASGSIQKSQEVDVTTGTSPPMWAPRVRRLLIRAEHQGLLQLHMNLEDFHSSPASEEQTRSEDDSHNSSGMSKLDSEEDQASVGVTPTTTDKRLSNLKILAGYIKLQVRKIRLTPQKYDILLLQVFDDQAMHFLHKLGYDVEDVVAWAWILRASSNYDATLRLLLWTNRSMPAPRVPASIFRFLLERDIVEPMVVRLLTVHFWHRLTNRIDSSWEELYRKFSPGSMLSHQEPKQQEEDEAHSANYRALDSQYNLRLGAYGMRLIDLAATSIPALLPNLATMLCEHFRPWRSPHSTREDGLSNQATIHLTTQFNSILKKLATKTLEPYQTVPYQERAQFIVIQRMNEYQPPLILGRTAYKAVISVQLRHRKTVKERVWAELKSRAWPPYREDKIGMDAKKKDEVYGISRAQQAIRNLKEAGYAAKAWEDSASVLSGWDVNQSPTIQTRRVLSLGNIRDQSQLADSSRLWESRILSTRTVEESWAAFLNYMEEDIPRTEEVFLVMFQKIAAERDRKQASESTWDAKTADALAGDMPEVFPSSPNPRDMVYTPSPPPSYEDFYHQYRAQFPSISTKALCFLLPNAESLEQGYDYIQTSSLSDGEKDVLLRHHMPEEPTKFKFSTGVLIAYIRLLSKFGSYPLPNDDRISALSHAVILVCSVRPIIRGPWLYLLRALDSEIRRSRRKELWNRNWNIVADLLKKMESTGVSHDSHTFISVCSIFAQLLRSASQESGEDHYDTINATADPFSDLLKDTAQLLKRIFSNLVSFNRNFLGNTKQMSFLPFDRPELAPLKASTQSNGALFLPQLLYAPSPPAIHSFVRLLGSLGDRKGVVDLLKWMSFFDPELQVKVTGLVGGPKHFRSIIIAVRIIVESPSRPFMSRTDLGRMTDPESEYAISAKSIVEKMESWGGWPGDEETVEYMFSGSVSGRAESI</sequence>
<feature type="compositionally biased region" description="Basic and acidic residues" evidence="1">
    <location>
        <begin position="312"/>
        <end position="321"/>
    </location>
</feature>